<dbReference type="EMBL" id="CP134880">
    <property type="protein sequence ID" value="WNM28298.1"/>
    <property type="molecule type" value="Genomic_DNA"/>
</dbReference>
<dbReference type="EC" id="2.3.1.-" evidence="2"/>
<dbReference type="PANTHER" id="PTHR31435">
    <property type="entry name" value="PROTEIN NATD1"/>
    <property type="match status" value="1"/>
</dbReference>
<accession>A0AA96FE25</accession>
<dbReference type="RefSeq" id="WP_313544675.1">
    <property type="nucleotide sequence ID" value="NZ_CP134880.1"/>
</dbReference>
<dbReference type="InterPro" id="IPR031165">
    <property type="entry name" value="GNAT_YJDJ"/>
</dbReference>
<dbReference type="InterPro" id="IPR016181">
    <property type="entry name" value="Acyl_CoA_acyltransferase"/>
</dbReference>
<feature type="domain" description="N-acetyltransferase" evidence="1">
    <location>
        <begin position="13"/>
        <end position="99"/>
    </location>
</feature>
<name>A0AA96FE25_9MICO</name>
<sequence>MANSPADRSVTVTRADERSRYEIHVDGALAGFTEYRDEASRIVFTHTEVDDAYQGQGLASALVEAAVSDAASRDLVIVPLCPYTARWLDRHEVSGARIERR</sequence>
<dbReference type="PROSITE" id="PS51729">
    <property type="entry name" value="GNAT_YJDJ"/>
    <property type="match status" value="1"/>
</dbReference>
<reference evidence="2" key="1">
    <citation type="submission" date="2023-09" db="EMBL/GenBank/DDBJ databases">
        <title>Demequina sp. a novel bacteria isolated from Capsicum annuum.</title>
        <authorList>
            <person name="Humaira Z."/>
            <person name="Lee J."/>
            <person name="Cho D."/>
        </authorList>
    </citation>
    <scope>NUCLEOTIDE SEQUENCE</scope>
    <source>
        <strain evidence="2">PMTSA13</strain>
    </source>
</reference>
<proteinExistence type="predicted"/>
<dbReference type="SUPFAM" id="SSF55729">
    <property type="entry name" value="Acyl-CoA N-acyltransferases (Nat)"/>
    <property type="match status" value="1"/>
</dbReference>
<evidence type="ECO:0000259" key="1">
    <source>
        <dbReference type="PROSITE" id="PS51729"/>
    </source>
</evidence>
<dbReference type="Pfam" id="PF14542">
    <property type="entry name" value="Acetyltransf_CG"/>
    <property type="match status" value="1"/>
</dbReference>
<dbReference type="Proteomes" id="UP001303408">
    <property type="component" value="Chromosome"/>
</dbReference>
<dbReference type="KEGG" id="dcp:RN607_04665"/>
<gene>
    <name evidence="2" type="ORF">RN607_04665</name>
</gene>
<dbReference type="Gene3D" id="3.40.630.30">
    <property type="match status" value="1"/>
</dbReference>
<dbReference type="AlphaFoldDB" id="A0AA96FE25"/>
<protein>
    <submittedName>
        <fullName evidence="2">GNAT family N-acetyltransferase</fullName>
        <ecNumber evidence="2">2.3.1.-</ecNumber>
    </submittedName>
</protein>
<dbReference type="CDD" id="cd04301">
    <property type="entry name" value="NAT_SF"/>
    <property type="match status" value="1"/>
</dbReference>
<keyword evidence="2" id="KW-0012">Acyltransferase</keyword>
<keyword evidence="2" id="KW-0808">Transferase</keyword>
<dbReference type="PANTHER" id="PTHR31435:SF10">
    <property type="entry name" value="BSR4717 PROTEIN"/>
    <property type="match status" value="1"/>
</dbReference>
<dbReference type="InterPro" id="IPR045057">
    <property type="entry name" value="Gcn5-rel_NAT"/>
</dbReference>
<organism evidence="2">
    <name type="scientific">Demequina capsici</name>
    <dbReference type="NCBI Taxonomy" id="3075620"/>
    <lineage>
        <taxon>Bacteria</taxon>
        <taxon>Bacillati</taxon>
        <taxon>Actinomycetota</taxon>
        <taxon>Actinomycetes</taxon>
        <taxon>Micrococcales</taxon>
        <taxon>Demequinaceae</taxon>
        <taxon>Demequina</taxon>
    </lineage>
</organism>
<evidence type="ECO:0000313" key="2">
    <source>
        <dbReference type="EMBL" id="WNM28298.1"/>
    </source>
</evidence>
<dbReference type="GO" id="GO:0016746">
    <property type="term" value="F:acyltransferase activity"/>
    <property type="evidence" value="ECO:0007669"/>
    <property type="project" value="UniProtKB-KW"/>
</dbReference>